<evidence type="ECO:0000313" key="2">
    <source>
        <dbReference type="EMBL" id="NDY95423.1"/>
    </source>
</evidence>
<accession>A0A845UUB9</accession>
<protein>
    <submittedName>
        <fullName evidence="2">Thioredoxin family protein</fullName>
    </submittedName>
</protein>
<feature type="chain" id="PRO_5032728604" evidence="1">
    <location>
        <begin position="23"/>
        <end position="128"/>
    </location>
</feature>
<organism evidence="2 3">
    <name type="scientific">Wenzhouxiangella limi</name>
    <dbReference type="NCBI Taxonomy" id="2707351"/>
    <lineage>
        <taxon>Bacteria</taxon>
        <taxon>Pseudomonadati</taxon>
        <taxon>Pseudomonadota</taxon>
        <taxon>Gammaproteobacteria</taxon>
        <taxon>Chromatiales</taxon>
        <taxon>Wenzhouxiangellaceae</taxon>
        <taxon>Wenzhouxiangella</taxon>
    </lineage>
</organism>
<dbReference type="SUPFAM" id="SSF52833">
    <property type="entry name" value="Thioredoxin-like"/>
    <property type="match status" value="1"/>
</dbReference>
<dbReference type="EMBL" id="JAAGSC010000039">
    <property type="protein sequence ID" value="NDY95423.1"/>
    <property type="molecule type" value="Genomic_DNA"/>
</dbReference>
<dbReference type="Proteomes" id="UP000484885">
    <property type="component" value="Unassembled WGS sequence"/>
</dbReference>
<gene>
    <name evidence="2" type="ORF">G3I74_06760</name>
</gene>
<dbReference type="RefSeq" id="WP_164210808.1">
    <property type="nucleotide sequence ID" value="NZ_JAAGSC010000039.1"/>
</dbReference>
<reference evidence="2 3" key="1">
    <citation type="submission" date="2020-02" db="EMBL/GenBank/DDBJ databases">
        <authorList>
            <person name="Zhang X.-Y."/>
        </authorList>
    </citation>
    <scope>NUCLEOTIDE SEQUENCE [LARGE SCALE GENOMIC DNA]</scope>
    <source>
        <strain evidence="2 3">C33</strain>
    </source>
</reference>
<comment type="caution">
    <text evidence="2">The sequence shown here is derived from an EMBL/GenBank/DDBJ whole genome shotgun (WGS) entry which is preliminary data.</text>
</comment>
<evidence type="ECO:0000256" key="1">
    <source>
        <dbReference type="SAM" id="SignalP"/>
    </source>
</evidence>
<evidence type="ECO:0000313" key="3">
    <source>
        <dbReference type="Proteomes" id="UP000484885"/>
    </source>
</evidence>
<dbReference type="PROSITE" id="PS51354">
    <property type="entry name" value="GLUTAREDOXIN_2"/>
    <property type="match status" value="1"/>
</dbReference>
<dbReference type="Gene3D" id="3.40.30.10">
    <property type="entry name" value="Glutaredoxin"/>
    <property type="match status" value="1"/>
</dbReference>
<dbReference type="InterPro" id="IPR036249">
    <property type="entry name" value="Thioredoxin-like_sf"/>
</dbReference>
<sequence length="128" mass="14350">MLRKKFPLILILVALTWSCASASDEPEPLDTMTMHVFMSETCPHCRAQKPFLASLDASNPELEILHLEVMTTREHHELLRNMAGLHGVQPGSVPMIFFGGRVWTGDSRQIRREIADHVEDCLNGGCPL</sequence>
<name>A0A845UUB9_9GAMM</name>
<keyword evidence="1" id="KW-0732">Signal</keyword>
<proteinExistence type="predicted"/>
<keyword evidence="3" id="KW-1185">Reference proteome</keyword>
<dbReference type="CDD" id="cd02947">
    <property type="entry name" value="TRX_family"/>
    <property type="match status" value="1"/>
</dbReference>
<feature type="signal peptide" evidence="1">
    <location>
        <begin position="1"/>
        <end position="22"/>
    </location>
</feature>
<dbReference type="AlphaFoldDB" id="A0A845UUB9"/>